<feature type="domain" description="Glycosyltransferase 2-like" evidence="1">
    <location>
        <begin position="5"/>
        <end position="128"/>
    </location>
</feature>
<organism evidence="2 3">
    <name type="scientific">Dyadobacter helix</name>
    <dbReference type="NCBI Taxonomy" id="2822344"/>
    <lineage>
        <taxon>Bacteria</taxon>
        <taxon>Pseudomonadati</taxon>
        <taxon>Bacteroidota</taxon>
        <taxon>Cytophagia</taxon>
        <taxon>Cytophagales</taxon>
        <taxon>Spirosomataceae</taxon>
        <taxon>Dyadobacter</taxon>
    </lineage>
</organism>
<reference evidence="2" key="1">
    <citation type="submission" date="2021-04" db="EMBL/GenBank/DDBJ databases">
        <authorList>
            <person name="Rodrigo-Torres L."/>
            <person name="Arahal R. D."/>
            <person name="Lucena T."/>
        </authorList>
    </citation>
    <scope>NUCLEOTIDE SEQUENCE</scope>
    <source>
        <strain evidence="2">CECT 9275</strain>
    </source>
</reference>
<gene>
    <name evidence="2" type="ORF">DYBT9275_02282</name>
</gene>
<dbReference type="RefSeq" id="WP_255573744.1">
    <property type="nucleotide sequence ID" value="NZ_CAJRAF010000002.1"/>
</dbReference>
<dbReference type="Proteomes" id="UP000680038">
    <property type="component" value="Unassembled WGS sequence"/>
</dbReference>
<keyword evidence="2" id="KW-0808">Transferase</keyword>
<dbReference type="EMBL" id="CAJRAF010000002">
    <property type="protein sequence ID" value="CAG4999697.1"/>
    <property type="molecule type" value="Genomic_DNA"/>
</dbReference>
<evidence type="ECO:0000313" key="3">
    <source>
        <dbReference type="Proteomes" id="UP000680038"/>
    </source>
</evidence>
<keyword evidence="3" id="KW-1185">Reference proteome</keyword>
<evidence type="ECO:0000259" key="1">
    <source>
        <dbReference type="Pfam" id="PF00535"/>
    </source>
</evidence>
<dbReference type="Pfam" id="PF00535">
    <property type="entry name" value="Glycos_transf_2"/>
    <property type="match status" value="1"/>
</dbReference>
<dbReference type="CDD" id="cd06433">
    <property type="entry name" value="GT_2_WfgS_like"/>
    <property type="match status" value="1"/>
</dbReference>
<dbReference type="InterPro" id="IPR029044">
    <property type="entry name" value="Nucleotide-diphossugar_trans"/>
</dbReference>
<dbReference type="GO" id="GO:0016758">
    <property type="term" value="F:hexosyltransferase activity"/>
    <property type="evidence" value="ECO:0007669"/>
    <property type="project" value="UniProtKB-ARBA"/>
</dbReference>
<accession>A0A916N5S3</accession>
<name>A0A916N5S3_9BACT</name>
<dbReference type="Gene3D" id="3.90.550.10">
    <property type="entry name" value="Spore Coat Polysaccharide Biosynthesis Protein SpsA, Chain A"/>
    <property type="match status" value="1"/>
</dbReference>
<dbReference type="InterPro" id="IPR001173">
    <property type="entry name" value="Glyco_trans_2-like"/>
</dbReference>
<dbReference type="PANTHER" id="PTHR22916">
    <property type="entry name" value="GLYCOSYLTRANSFERASE"/>
    <property type="match status" value="1"/>
</dbReference>
<dbReference type="EC" id="2.4.-.-" evidence="2"/>
<comment type="caution">
    <text evidence="2">The sequence shown here is derived from an EMBL/GenBank/DDBJ whole genome shotgun (WGS) entry which is preliminary data.</text>
</comment>
<dbReference type="SUPFAM" id="SSF53448">
    <property type="entry name" value="Nucleotide-diphospho-sugar transferases"/>
    <property type="match status" value="1"/>
</dbReference>
<dbReference type="AlphaFoldDB" id="A0A916N5S3"/>
<keyword evidence="2" id="KW-0328">Glycosyltransferase</keyword>
<sequence length="285" mass="33144">MLQLSLITINLNNKEGLLQTIRSVLQQSFESFEYIIIDGGSTDGSLDIIRENSAFINYWTSEPDNGIYHAMNKGINVAKGKYCLFLNSGDWLSGPEILRRALADQSDADIISGDIYFYDNVKQAIKWLVPSPDQVTAKTLFLGTLPHQATFIKRSLFDTIGLYNEQLRITSDWLFFLEALFVFNCTYLHYTGVIAYFNMDGISCDPRTELLRKQEQLRILQQKYPLFLPDYELLNRLENQTFEWLESREFRVYKSLENMGVIRFGVFCQRITRAIQRKLHLTINR</sequence>
<protein>
    <submittedName>
        <fullName evidence="2">Glycosyltransferase</fullName>
        <ecNumber evidence="2">2.4.-.-</ecNumber>
    </submittedName>
</protein>
<proteinExistence type="predicted"/>
<dbReference type="PANTHER" id="PTHR22916:SF3">
    <property type="entry name" value="UDP-GLCNAC:BETAGAL BETA-1,3-N-ACETYLGLUCOSAMINYLTRANSFERASE-LIKE PROTEIN 1"/>
    <property type="match status" value="1"/>
</dbReference>
<evidence type="ECO:0000313" key="2">
    <source>
        <dbReference type="EMBL" id="CAG4999697.1"/>
    </source>
</evidence>